<comment type="similarity">
    <text evidence="1">Belongs to the 'GDSL' lipolytic enzyme family.</text>
</comment>
<proteinExistence type="inferred from homology"/>
<keyword evidence="3" id="KW-0378">Hydrolase</keyword>
<organism evidence="6 7">
    <name type="scientific">Rhynchospora pubera</name>
    <dbReference type="NCBI Taxonomy" id="906938"/>
    <lineage>
        <taxon>Eukaryota</taxon>
        <taxon>Viridiplantae</taxon>
        <taxon>Streptophyta</taxon>
        <taxon>Embryophyta</taxon>
        <taxon>Tracheophyta</taxon>
        <taxon>Spermatophyta</taxon>
        <taxon>Magnoliopsida</taxon>
        <taxon>Liliopsida</taxon>
        <taxon>Poales</taxon>
        <taxon>Cyperaceae</taxon>
        <taxon>Cyperoideae</taxon>
        <taxon>Rhynchosporeae</taxon>
        <taxon>Rhynchospora</taxon>
    </lineage>
</organism>
<keyword evidence="4" id="KW-0325">Glycoprotein</keyword>
<name>A0AAV8G381_9POAL</name>
<protein>
    <submittedName>
        <fullName evidence="6">GDSL esterase/lipase</fullName>
    </submittedName>
</protein>
<dbReference type="AlphaFoldDB" id="A0AAV8G381"/>
<dbReference type="InterPro" id="IPR001087">
    <property type="entry name" value="GDSL"/>
</dbReference>
<feature type="transmembrane region" description="Helical" evidence="5">
    <location>
        <begin position="12"/>
        <end position="32"/>
    </location>
</feature>
<evidence type="ECO:0000256" key="3">
    <source>
        <dbReference type="ARBA" id="ARBA00022801"/>
    </source>
</evidence>
<keyword evidence="5" id="KW-0812">Transmembrane</keyword>
<dbReference type="Pfam" id="PF00657">
    <property type="entry name" value="Lipase_GDSL"/>
    <property type="match status" value="1"/>
</dbReference>
<dbReference type="EMBL" id="JAMFTS010000002">
    <property type="protein sequence ID" value="KAJ4796982.1"/>
    <property type="molecule type" value="Genomic_DNA"/>
</dbReference>
<dbReference type="PANTHER" id="PTHR22835">
    <property type="entry name" value="ZINC FINGER FYVE DOMAIN CONTAINING PROTEIN"/>
    <property type="match status" value="1"/>
</dbReference>
<evidence type="ECO:0000256" key="5">
    <source>
        <dbReference type="SAM" id="Phobius"/>
    </source>
</evidence>
<evidence type="ECO:0000256" key="1">
    <source>
        <dbReference type="ARBA" id="ARBA00008668"/>
    </source>
</evidence>
<dbReference type="GO" id="GO:0016788">
    <property type="term" value="F:hydrolase activity, acting on ester bonds"/>
    <property type="evidence" value="ECO:0007669"/>
    <property type="project" value="InterPro"/>
</dbReference>
<reference evidence="6" key="1">
    <citation type="submission" date="2022-08" db="EMBL/GenBank/DDBJ databases">
        <authorList>
            <person name="Marques A."/>
        </authorList>
    </citation>
    <scope>NUCLEOTIDE SEQUENCE</scope>
    <source>
        <strain evidence="6">RhyPub2mFocal</strain>
        <tissue evidence="6">Leaves</tissue>
    </source>
</reference>
<dbReference type="CDD" id="cd01837">
    <property type="entry name" value="SGNH_plant_lipase_like"/>
    <property type="match status" value="1"/>
</dbReference>
<evidence type="ECO:0000256" key="2">
    <source>
        <dbReference type="ARBA" id="ARBA00022729"/>
    </source>
</evidence>
<evidence type="ECO:0000256" key="4">
    <source>
        <dbReference type="ARBA" id="ARBA00023180"/>
    </source>
</evidence>
<dbReference type="Proteomes" id="UP001140206">
    <property type="component" value="Chromosome 2"/>
</dbReference>
<evidence type="ECO:0000313" key="7">
    <source>
        <dbReference type="Proteomes" id="UP001140206"/>
    </source>
</evidence>
<keyword evidence="5" id="KW-0472">Membrane</keyword>
<dbReference type="SUPFAM" id="SSF52266">
    <property type="entry name" value="SGNH hydrolase"/>
    <property type="match status" value="1"/>
</dbReference>
<dbReference type="Gene3D" id="3.40.50.1110">
    <property type="entry name" value="SGNH hydrolase"/>
    <property type="match status" value="1"/>
</dbReference>
<sequence length="413" mass="46000">MRKFQFQPSWVTLILVIQSLAVLVIFQSMVSFRFVRQAKAVCTGGAPIIFNFGDSNSDTGGIMAGMGYPIPLPEGRLHFGRSTGRLCDGRLIIDFLCESLNTHYLSPYLEALGSNFSNGANFAICGSRTLPRMQAFALYIQTLQFLHFRSRSLYLATQGHTGLLGEQDFRNALYMIDIGQNDMDGAFTEANGNFQHVLSRIPPVIEEIKTAIKTLYDNGARKFWVHNTSPMGCFPQKLAIPRNDDTDLDEHGCLKTYNNGAKAFNSHLSAVIDSLSLELKDATIVYVDIYSIKYELVANHSKYGFDNRYMACCGHGGPPYNYNHSITCMGAGFQVCDDGSKHISWDGVHYSEAANRVIASKILTTEYSRPRINYEFFCKASSPALIVSASFKCNLRCASPRERTIVLQSVNLK</sequence>
<keyword evidence="5" id="KW-1133">Transmembrane helix</keyword>
<dbReference type="InterPro" id="IPR035669">
    <property type="entry name" value="SGNH_plant_lipase-like"/>
</dbReference>
<gene>
    <name evidence="6" type="ORF">LUZ62_048228</name>
</gene>
<keyword evidence="2" id="KW-0732">Signal</keyword>
<keyword evidence="7" id="KW-1185">Reference proteome</keyword>
<dbReference type="InterPro" id="IPR036514">
    <property type="entry name" value="SGNH_hydro_sf"/>
</dbReference>
<dbReference type="PANTHER" id="PTHR22835:SF275">
    <property type="entry name" value="OS01G0331100 PROTEIN"/>
    <property type="match status" value="1"/>
</dbReference>
<comment type="caution">
    <text evidence="6">The sequence shown here is derived from an EMBL/GenBank/DDBJ whole genome shotgun (WGS) entry which is preliminary data.</text>
</comment>
<evidence type="ECO:0000313" key="6">
    <source>
        <dbReference type="EMBL" id="KAJ4796982.1"/>
    </source>
</evidence>
<accession>A0AAV8G381</accession>